<evidence type="ECO:0000313" key="5">
    <source>
        <dbReference type="EMBL" id="ADX68548.1"/>
    </source>
</evidence>
<evidence type="ECO:0000256" key="3">
    <source>
        <dbReference type="ARBA" id="ARBA00023295"/>
    </source>
</evidence>
<dbReference type="PANTHER" id="PTHR34135:SF2">
    <property type="entry name" value="LYSOZYME"/>
    <property type="match status" value="1"/>
</dbReference>
<dbReference type="GO" id="GO:0016998">
    <property type="term" value="P:cell wall macromolecule catabolic process"/>
    <property type="evidence" value="ECO:0007669"/>
    <property type="project" value="InterPro"/>
</dbReference>
<keyword evidence="4" id="KW-0472">Membrane</keyword>
<comment type="similarity">
    <text evidence="1">Belongs to the glycosyl hydrolase 25 family.</text>
</comment>
<dbReference type="InterPro" id="IPR018077">
    <property type="entry name" value="Glyco_hydro_fam25_subgr"/>
</dbReference>
<keyword evidence="6" id="KW-1185">Reference proteome</keyword>
<keyword evidence="4" id="KW-1133">Transmembrane helix</keyword>
<dbReference type="GO" id="GO:0016052">
    <property type="term" value="P:carbohydrate catabolic process"/>
    <property type="evidence" value="ECO:0007669"/>
    <property type="project" value="TreeGrafter"/>
</dbReference>
<evidence type="ECO:0000256" key="2">
    <source>
        <dbReference type="ARBA" id="ARBA00022801"/>
    </source>
</evidence>
<feature type="transmembrane region" description="Helical" evidence="4">
    <location>
        <begin position="6"/>
        <end position="26"/>
    </location>
</feature>
<dbReference type="PANTHER" id="PTHR34135">
    <property type="entry name" value="LYSOZYME"/>
    <property type="match status" value="1"/>
</dbReference>
<reference evidence="6" key="2">
    <citation type="journal article" date="2011" name="Stand. Genomic Sci.">
        <title>Complete genome sequence of Weeksella virosa type strain (9751T).</title>
        <authorList>
            <person name="Lang E."/>
            <person name="Teshima H."/>
            <person name="Lucas S."/>
            <person name="Lapidus A."/>
            <person name="Hammon N."/>
            <person name="Deshpande S."/>
            <person name="Nolan M."/>
            <person name="Cheng J."/>
            <person name="Pitluck S."/>
            <person name="Liolios K."/>
            <person name="Pagani I."/>
            <person name="Mikhailova N."/>
            <person name="Ivanova N."/>
            <person name="Mavromatis K."/>
            <person name="Pati A."/>
            <person name="Tapia R."/>
            <person name="Han C."/>
            <person name="Goodwin L."/>
            <person name="Chen A."/>
            <person name="Palaniappan K."/>
            <person name="Land M."/>
            <person name="Hauser L."/>
            <person name="Chang Y."/>
            <person name="Jeffries C."/>
            <person name="Brambilla E."/>
            <person name="Kopitz M."/>
            <person name="Rohde M."/>
            <person name="Goker M."/>
            <person name="Tindall B."/>
            <person name="Detter J."/>
            <person name="Woyke T."/>
            <person name="Bristow J."/>
            <person name="Eisen J."/>
            <person name="Markowitz V."/>
            <person name="Hugenholtz P."/>
            <person name="Klenk H."/>
            <person name="Kyrpides N."/>
        </authorList>
    </citation>
    <scope>NUCLEOTIDE SEQUENCE [LARGE SCALE GENOMIC DNA]</scope>
    <source>
        <strain evidence="6">ATCC 43766 / DSM 16922 / JCM 21250 / NBRC 16016 / NCTC 11634 / CL345/78</strain>
    </source>
</reference>
<organism evidence="5 6">
    <name type="scientific">Weeksella virosa (strain ATCC 43766 / DSM 16922 / JCM 21250 / CCUG 30538 / CDC 9751 / IAM 14551 / NBRC 16016 / NCTC 11634 / CL345/78)</name>
    <dbReference type="NCBI Taxonomy" id="865938"/>
    <lineage>
        <taxon>Bacteria</taxon>
        <taxon>Pseudomonadati</taxon>
        <taxon>Bacteroidota</taxon>
        <taxon>Flavobacteriia</taxon>
        <taxon>Flavobacteriales</taxon>
        <taxon>Weeksellaceae</taxon>
        <taxon>Weeksella</taxon>
    </lineage>
</organism>
<dbReference type="STRING" id="865938.Weevi_1860"/>
<dbReference type="HOGENOM" id="CLU_044973_3_0_10"/>
<dbReference type="Proteomes" id="UP000008641">
    <property type="component" value="Chromosome"/>
</dbReference>
<evidence type="ECO:0000256" key="1">
    <source>
        <dbReference type="ARBA" id="ARBA00010646"/>
    </source>
</evidence>
<dbReference type="InterPro" id="IPR017853">
    <property type="entry name" value="GH"/>
</dbReference>
<keyword evidence="2 5" id="KW-0378">Hydrolase</keyword>
<proteinExistence type="inferred from homology"/>
<dbReference type="AlphaFoldDB" id="F0P0P9"/>
<dbReference type="OrthoDB" id="9798192at2"/>
<dbReference type="Pfam" id="PF01183">
    <property type="entry name" value="Glyco_hydro_25"/>
    <property type="match status" value="1"/>
</dbReference>
<dbReference type="EMBL" id="CP002455">
    <property type="protein sequence ID" value="ADX68548.1"/>
    <property type="molecule type" value="Genomic_DNA"/>
</dbReference>
<reference evidence="5 6" key="1">
    <citation type="journal article" date="2011" name="Stand. Genomic Sci.">
        <title>Complete genome sequence of Weeksella virosa type strain (9751).</title>
        <authorList>
            <person name="Lang E."/>
            <person name="Teshima H."/>
            <person name="Lucas S."/>
            <person name="Lapidus A."/>
            <person name="Hammon N."/>
            <person name="Deshpande S."/>
            <person name="Nolan M."/>
            <person name="Cheng J.F."/>
            <person name="Pitluck S."/>
            <person name="Liolios K."/>
            <person name="Pagani I."/>
            <person name="Mikhailova N."/>
            <person name="Ivanova N."/>
            <person name="Mavromatis K."/>
            <person name="Pati A."/>
            <person name="Tapia R."/>
            <person name="Han C."/>
            <person name="Goodwin L."/>
            <person name="Chen A."/>
            <person name="Palaniappan K."/>
            <person name="Land M."/>
            <person name="Hauser L."/>
            <person name="Chang Y.J."/>
            <person name="Jeffries C.D."/>
            <person name="Brambilla E.M."/>
            <person name="Kopitz M."/>
            <person name="Rohde M."/>
            <person name="Goker M."/>
            <person name="Tindall B.J."/>
            <person name="Detter J.C."/>
            <person name="Woyke T."/>
            <person name="Bristow J."/>
            <person name="Eisen J.A."/>
            <person name="Markowitz V."/>
            <person name="Hugenholtz P."/>
            <person name="Klenk H.P."/>
            <person name="Kyrpides N.C."/>
        </authorList>
    </citation>
    <scope>NUCLEOTIDE SEQUENCE [LARGE SCALE GENOMIC DNA]</scope>
    <source>
        <strain evidence="6">ATCC 43766 / DSM 16922 / JCM 21250 / NBRC 16016 / NCTC 11634 / CL345/78</strain>
    </source>
</reference>
<accession>F0P0P9</accession>
<evidence type="ECO:0000313" key="6">
    <source>
        <dbReference type="Proteomes" id="UP000008641"/>
    </source>
</evidence>
<dbReference type="RefSeq" id="WP_013598937.1">
    <property type="nucleotide sequence ID" value="NC_015144.1"/>
</dbReference>
<dbReference type="SUPFAM" id="SSF51445">
    <property type="entry name" value="(Trans)glycosidases"/>
    <property type="match status" value="1"/>
</dbReference>
<keyword evidence="4" id="KW-0812">Transmembrane</keyword>
<sequence length="258" mass="30509">MTRKVALWVLAIFITILLLFAAYRLIKNPVYLKNKELTTFDKRNIELMKNHRDKCFGIDISQYQGEIHWKSVEKINHLYPINFVVVRASMGKDGADKKFTSNWKKAKQKNLIRGAYHYYRPDEESELQALNFIAKVSLSPGDLPPVLDIEEYPTIQTKENLIKGLKNWLKIIEEYYDVKPIIYSYDKYYEHILNEHFSDYPLWIANYNFDVTQPKEKWLFWQFSENGSVKGIKGTVDLNIFNGNVFDLQNLTTKKMVY</sequence>
<dbReference type="eggNOG" id="COG3757">
    <property type="taxonomic scope" value="Bacteria"/>
</dbReference>
<dbReference type="GO" id="GO:0009253">
    <property type="term" value="P:peptidoglycan catabolic process"/>
    <property type="evidence" value="ECO:0007669"/>
    <property type="project" value="InterPro"/>
</dbReference>
<dbReference type="PROSITE" id="PS51904">
    <property type="entry name" value="GLYCOSYL_HYDROL_F25_2"/>
    <property type="match status" value="1"/>
</dbReference>
<dbReference type="Gene3D" id="3.20.20.80">
    <property type="entry name" value="Glycosidases"/>
    <property type="match status" value="1"/>
</dbReference>
<gene>
    <name evidence="5" type="ordered locus">Weevi_1860</name>
</gene>
<dbReference type="KEGG" id="wvi:Weevi_1860"/>
<evidence type="ECO:0000256" key="4">
    <source>
        <dbReference type="SAM" id="Phobius"/>
    </source>
</evidence>
<dbReference type="GO" id="GO:0003796">
    <property type="term" value="F:lysozyme activity"/>
    <property type="evidence" value="ECO:0007669"/>
    <property type="project" value="InterPro"/>
</dbReference>
<dbReference type="InterPro" id="IPR002053">
    <property type="entry name" value="Glyco_hydro_25"/>
</dbReference>
<protein>
    <submittedName>
        <fullName evidence="5">Glycoside hydrolase family 25</fullName>
    </submittedName>
</protein>
<dbReference type="SMART" id="SM00641">
    <property type="entry name" value="Glyco_25"/>
    <property type="match status" value="1"/>
</dbReference>
<name>F0P0P9_WEEVC</name>
<keyword evidence="3" id="KW-0326">Glycosidase</keyword>